<accession>A0ABY2XMN0</accession>
<keyword evidence="1 2" id="KW-0732">Signal</keyword>
<proteinExistence type="predicted"/>
<reference evidence="4 5" key="1">
    <citation type="submission" date="2019-05" db="EMBL/GenBank/DDBJ databases">
        <title>Genome of Alcanivorax gelatiniphagus, an oil degrading marine bacteria.</title>
        <authorList>
            <person name="Kwon K.K."/>
        </authorList>
    </citation>
    <scope>NUCLEOTIDE SEQUENCE [LARGE SCALE GENOMIC DNA]</scope>
    <source>
        <strain evidence="4 5">MEBiC 08158</strain>
    </source>
</reference>
<evidence type="ECO:0000313" key="4">
    <source>
        <dbReference type="EMBL" id="TMW12908.1"/>
    </source>
</evidence>
<gene>
    <name evidence="4" type="ORF">FGS76_09035</name>
</gene>
<protein>
    <recommendedName>
        <fullName evidence="3">SbsA Ig-like domain-containing protein</fullName>
    </recommendedName>
</protein>
<feature type="domain" description="SbsA Ig-like" evidence="3">
    <location>
        <begin position="525"/>
        <end position="608"/>
    </location>
</feature>
<name>A0ABY2XMN0_9GAMM</name>
<feature type="domain" description="SbsA Ig-like" evidence="3">
    <location>
        <begin position="173"/>
        <end position="256"/>
    </location>
</feature>
<organism evidence="4 5">
    <name type="scientific">Alloalcanivorax gelatiniphagus</name>
    <dbReference type="NCBI Taxonomy" id="1194167"/>
    <lineage>
        <taxon>Bacteria</taxon>
        <taxon>Pseudomonadati</taxon>
        <taxon>Pseudomonadota</taxon>
        <taxon>Gammaproteobacteria</taxon>
        <taxon>Oceanospirillales</taxon>
        <taxon>Alcanivoracaceae</taxon>
        <taxon>Alloalcanivorax</taxon>
    </lineage>
</organism>
<keyword evidence="5" id="KW-1185">Reference proteome</keyword>
<dbReference type="Pfam" id="PF13205">
    <property type="entry name" value="Big_5"/>
    <property type="match status" value="3"/>
</dbReference>
<feature type="domain" description="SbsA Ig-like" evidence="3">
    <location>
        <begin position="47"/>
        <end position="127"/>
    </location>
</feature>
<dbReference type="Gene3D" id="2.60.40.1220">
    <property type="match status" value="1"/>
</dbReference>
<comment type="caution">
    <text evidence="4">The sequence shown here is derived from an EMBL/GenBank/DDBJ whole genome shotgun (WGS) entry which is preliminary data.</text>
</comment>
<evidence type="ECO:0000313" key="5">
    <source>
        <dbReference type="Proteomes" id="UP000739180"/>
    </source>
</evidence>
<feature type="signal peptide" evidence="2">
    <location>
        <begin position="1"/>
        <end position="26"/>
    </location>
</feature>
<dbReference type="InterPro" id="IPR032812">
    <property type="entry name" value="SbsA_Ig"/>
</dbReference>
<feature type="chain" id="PRO_5046446276" description="SbsA Ig-like domain-containing protein" evidence="2">
    <location>
        <begin position="27"/>
        <end position="1257"/>
    </location>
</feature>
<dbReference type="Proteomes" id="UP000739180">
    <property type="component" value="Unassembled WGS sequence"/>
</dbReference>
<dbReference type="EMBL" id="VCQT01000028">
    <property type="protein sequence ID" value="TMW12908.1"/>
    <property type="molecule type" value="Genomic_DNA"/>
</dbReference>
<dbReference type="InterPro" id="IPR014755">
    <property type="entry name" value="Cu-Rt/internalin_Ig-like"/>
</dbReference>
<dbReference type="PROSITE" id="PS51257">
    <property type="entry name" value="PROKAR_LIPOPROTEIN"/>
    <property type="match status" value="1"/>
</dbReference>
<evidence type="ECO:0000259" key="3">
    <source>
        <dbReference type="Pfam" id="PF13205"/>
    </source>
</evidence>
<evidence type="ECO:0000256" key="2">
    <source>
        <dbReference type="SAM" id="SignalP"/>
    </source>
</evidence>
<sequence length="1257" mass="135916">MKRRGAIMIRKIAPMAAVLPAAVLLVACGGGSSSPSGSSGEAVQNSLTYSFPLQDQQEVPTPTPVVLRFSQSVSGQGLENDVVLRHDGNVVPTQARLADGGRSLILTPESKLDYHADYVVDLPENVEINGAQDIRFSTRAAEEGIKANVITADTMDVTRAMPSGSQQDPMMDFSTIRMQFTQPLDPQTVRYGQGGDNTLRLVDGDDNVVPAWVVVDGPYLTVDPKDDLTPGETYRVLFENNGVQSIYGESFAFPNGNRFRFNPASSLAEGADPSERPQPLVQRITTPADQGTGNGLSPLTGEPINEIPVNAVLLGGVGDGTMPAATQQEGDVLGDLAFLPRYPRVSPLRIRRGTLLTGSNIDVKIGGEVDAGFESGEVRVQFLSDANGYLIPNIYDPNGPRMVRLFMDVAMSTEDPTANGGVTQNITHLELIGTVSTDTDAGVIDINAVGVVEPMILGQERGYGTLSFQLQTYRDQTPQLVEDVRQQQNDMTPPTLQSWMADQMSPEMPVDESGDELSWFQHPGAPIVLNFDEPLSAESLREPGALTMTKDGATVAMTYTLDGSAVVIQPDEALQYEPAGSNPEYQIQLGSQITDLAGNNFIPRTLTFKLPGDVITRSIPDRQGEYSEEEVQVNSPMLLSAYPGYPCVTDPATRDLANGLVGRCAGGPGDWANEEYPLVSYQPNDILPLMSLPANRPIVLQFTKAIDPDSVRLGESFDIFRVDAAGQPVDENGDPVTDPEPIPGQLTVEGQRVTFMPDEPWEDGQYYQYTLSSNNYTDTTVGFENSVYPFIGSRNAVCDGTGSICSKEEGQGLPLRTQPLGITKRTPITPDGMDGVYKVVADYIVNNDYFMVDTGGPDMAIFFKGEEANNSVLQTLRSTPDVDVNGNMIHDADNVIGKLPALVGFTPANYFTSATSNSKAPLEDGTLPTSNYPFHEAVPSMPDPNADPAYDPSGVQGFPNSAKILSMNTEGLDVPWFADGANLAANPTSSYVYAGILGVDGANVGCGYDESYYPTTGEPGYEQEEQNIGLIITNLASGLFPKSKPTLCPQNKFTYLKLGLNADVTDEYEQGKGIKVKIYPSQSISTSFDSYARNPMLGKPTMAVPSGEQIMRMRYAKDDPTCEDTQAAPCRRTQPIIGWIKEDAQGTPILTADVDLYIDAPYLGPVLSDLNVSLRHNLRSYERKMTLTGPVAFLDDGRMVVQQRNQNPIDIDVKLYFAPEVENTLLGTGTAAGRIPYLIPQDGVFIQMISQPIKTGK</sequence>
<evidence type="ECO:0000256" key="1">
    <source>
        <dbReference type="ARBA" id="ARBA00022729"/>
    </source>
</evidence>